<dbReference type="KEGG" id="psyo:PB01_08950"/>
<keyword evidence="2" id="KW-1185">Reference proteome</keyword>
<name>A0A5J6SMD2_9BACI</name>
<evidence type="ECO:0000313" key="1">
    <source>
        <dbReference type="EMBL" id="QFF98949.1"/>
    </source>
</evidence>
<dbReference type="RefSeq" id="WP_151699880.1">
    <property type="nucleotide sequence ID" value="NZ_CP031223.1"/>
</dbReference>
<dbReference type="InterPro" id="IPR016181">
    <property type="entry name" value="Acyl_CoA_acyltransferase"/>
</dbReference>
<dbReference type="Gene3D" id="3.40.630.30">
    <property type="match status" value="1"/>
</dbReference>
<protein>
    <recommendedName>
        <fullName evidence="3">GNAT family acetyltransferase</fullName>
    </recommendedName>
</protein>
<evidence type="ECO:0000313" key="2">
    <source>
        <dbReference type="Proteomes" id="UP000325517"/>
    </source>
</evidence>
<evidence type="ECO:0008006" key="3">
    <source>
        <dbReference type="Google" id="ProtNLM"/>
    </source>
</evidence>
<dbReference type="OrthoDB" id="2720396at2"/>
<sequence length="282" mass="32913">MTYSSHEIDEEQMRELIEFCQEDYFLLGILKSKKLIFKQTAYIEGKLVGVIMAWKNDFHPYCTYFRLLTNPFYSSWNIESLLLAKLGKQSLPLQTSIWESTTNLKQLYEANGFKEIRRTYMPVLKVDAVDLEIVNDCSIKKLKELLINPTLKIKLLQFVRKTYEETHLDNPVADKSLEEWEKLLIEDVLVEGSFIYLDKLEQNVKAYSFLHESDQPNTLELGWCGGVEFDFLHSLLLTQLHYAKEHNVEFLQGEFDTTSPYAMFSLSALPFAPSSAWVTYRN</sequence>
<dbReference type="Proteomes" id="UP000325517">
    <property type="component" value="Chromosome"/>
</dbReference>
<dbReference type="SUPFAM" id="SSF55729">
    <property type="entry name" value="Acyl-CoA N-acyltransferases (Nat)"/>
    <property type="match status" value="1"/>
</dbReference>
<reference evidence="1 2" key="1">
    <citation type="submission" date="2018-07" db="EMBL/GenBank/DDBJ databases">
        <title>Complete genome sequence of Psychrobacillus sp. PB01, isolated from iceberg, and comparative genome analysis of Psychrobacillus strains.</title>
        <authorList>
            <person name="Lee P.C."/>
        </authorList>
    </citation>
    <scope>NUCLEOTIDE SEQUENCE [LARGE SCALE GENOMIC DNA]</scope>
    <source>
        <strain evidence="1 2">PB01</strain>
    </source>
</reference>
<gene>
    <name evidence="1" type="ORF">PB01_08950</name>
</gene>
<proteinExistence type="predicted"/>
<dbReference type="AlphaFoldDB" id="A0A5J6SMD2"/>
<accession>A0A5J6SMD2</accession>
<organism evidence="1 2">
    <name type="scientific">Psychrobacillus glaciei</name>
    <dbReference type="NCBI Taxonomy" id="2283160"/>
    <lineage>
        <taxon>Bacteria</taxon>
        <taxon>Bacillati</taxon>
        <taxon>Bacillota</taxon>
        <taxon>Bacilli</taxon>
        <taxon>Bacillales</taxon>
        <taxon>Bacillaceae</taxon>
        <taxon>Psychrobacillus</taxon>
    </lineage>
</organism>
<dbReference type="EMBL" id="CP031223">
    <property type="protein sequence ID" value="QFF98949.1"/>
    <property type="molecule type" value="Genomic_DNA"/>
</dbReference>